<dbReference type="Proteomes" id="UP000054858">
    <property type="component" value="Unassembled WGS sequence"/>
</dbReference>
<dbReference type="AlphaFoldDB" id="A0A0W0XJL0"/>
<dbReference type="EMBL" id="LNYP01000001">
    <property type="protein sequence ID" value="KTD44775.1"/>
    <property type="molecule type" value="Genomic_DNA"/>
</dbReference>
<proteinExistence type="predicted"/>
<gene>
    <name evidence="2" type="ORF">Loak_0025</name>
</gene>
<organism evidence="2 3">
    <name type="scientific">Legionella oakridgensis</name>
    <dbReference type="NCBI Taxonomy" id="29423"/>
    <lineage>
        <taxon>Bacteria</taxon>
        <taxon>Pseudomonadati</taxon>
        <taxon>Pseudomonadota</taxon>
        <taxon>Gammaproteobacteria</taxon>
        <taxon>Legionellales</taxon>
        <taxon>Legionellaceae</taxon>
        <taxon>Legionella</taxon>
    </lineage>
</organism>
<sequence>MLSKEQIRRKAGIPATDTSRDQHIANQAKISATLEYRKWGFFGKLIPTIDYLQASYVTGVAVTTAAEKAIEADTMMKP</sequence>
<feature type="region of interest" description="Disordered" evidence="1">
    <location>
        <begin position="1"/>
        <end position="20"/>
    </location>
</feature>
<dbReference type="PATRIC" id="fig|29423.5.peg.25"/>
<accession>A0A0W0XJL0</accession>
<evidence type="ECO:0000313" key="2">
    <source>
        <dbReference type="EMBL" id="KTD44775.1"/>
    </source>
</evidence>
<reference evidence="2 3" key="1">
    <citation type="submission" date="2015-11" db="EMBL/GenBank/DDBJ databases">
        <title>Genomic analysis of 38 Legionella species identifies large and diverse effector repertoires.</title>
        <authorList>
            <person name="Burstein D."/>
            <person name="Amaro F."/>
            <person name="Zusman T."/>
            <person name="Lifshitz Z."/>
            <person name="Cohen O."/>
            <person name="Gilbert J.A."/>
            <person name="Pupko T."/>
            <person name="Shuman H.A."/>
            <person name="Segal G."/>
        </authorList>
    </citation>
    <scope>NUCLEOTIDE SEQUENCE [LARGE SCALE GENOMIC DNA]</scope>
    <source>
        <strain evidence="2 3">Oak Ridge-10</strain>
    </source>
</reference>
<comment type="caution">
    <text evidence="2">The sequence shown here is derived from an EMBL/GenBank/DDBJ whole genome shotgun (WGS) entry which is preliminary data.</text>
</comment>
<evidence type="ECO:0000256" key="1">
    <source>
        <dbReference type="SAM" id="MobiDB-lite"/>
    </source>
</evidence>
<evidence type="ECO:0000313" key="3">
    <source>
        <dbReference type="Proteomes" id="UP000054858"/>
    </source>
</evidence>
<protein>
    <submittedName>
        <fullName evidence="2">Uncharacterized protein</fullName>
    </submittedName>
</protein>
<name>A0A0W0XJL0_9GAMM</name>
<dbReference type="RefSeq" id="WP_025385076.1">
    <property type="nucleotide sequence ID" value="NZ_LCUA01000031.1"/>
</dbReference>